<dbReference type="Gene3D" id="2.40.160.10">
    <property type="entry name" value="Porin"/>
    <property type="match status" value="1"/>
</dbReference>
<dbReference type="Pfam" id="PF00267">
    <property type="entry name" value="Porin_1"/>
    <property type="match status" value="1"/>
</dbReference>
<evidence type="ECO:0000256" key="10">
    <source>
        <dbReference type="ARBA" id="ARBA00023237"/>
    </source>
</evidence>
<evidence type="ECO:0000256" key="11">
    <source>
        <dbReference type="SAM" id="SignalP"/>
    </source>
</evidence>
<evidence type="ECO:0000256" key="4">
    <source>
        <dbReference type="ARBA" id="ARBA00022452"/>
    </source>
</evidence>
<dbReference type="InterPro" id="IPR023614">
    <property type="entry name" value="Porin_dom_sf"/>
</dbReference>
<organism evidence="12 13">
    <name type="scientific">Halomonas mongoliensis</name>
    <dbReference type="NCBI Taxonomy" id="321265"/>
    <lineage>
        <taxon>Bacteria</taxon>
        <taxon>Pseudomonadati</taxon>
        <taxon>Pseudomonadota</taxon>
        <taxon>Gammaproteobacteria</taxon>
        <taxon>Oceanospirillales</taxon>
        <taxon>Halomonadaceae</taxon>
        <taxon>Halomonas</taxon>
    </lineage>
</organism>
<keyword evidence="10" id="KW-0998">Cell outer membrane</keyword>
<evidence type="ECO:0000256" key="1">
    <source>
        <dbReference type="ARBA" id="ARBA00004571"/>
    </source>
</evidence>
<dbReference type="Proteomes" id="UP001252270">
    <property type="component" value="Unassembled WGS sequence"/>
</dbReference>
<protein>
    <submittedName>
        <fullName evidence="12">Porin</fullName>
    </submittedName>
</protein>
<keyword evidence="3" id="KW-0813">Transport</keyword>
<evidence type="ECO:0000256" key="8">
    <source>
        <dbReference type="ARBA" id="ARBA00023114"/>
    </source>
</evidence>
<accession>A0ABU1GKI0</accession>
<evidence type="ECO:0000256" key="2">
    <source>
        <dbReference type="ARBA" id="ARBA00011233"/>
    </source>
</evidence>
<comment type="caution">
    <text evidence="12">The sequence shown here is derived from an EMBL/GenBank/DDBJ whole genome shotgun (WGS) entry which is preliminary data.</text>
</comment>
<evidence type="ECO:0000256" key="3">
    <source>
        <dbReference type="ARBA" id="ARBA00022448"/>
    </source>
</evidence>
<dbReference type="CDD" id="cd00342">
    <property type="entry name" value="gram_neg_porins"/>
    <property type="match status" value="1"/>
</dbReference>
<keyword evidence="13" id="KW-1185">Reference proteome</keyword>
<feature type="signal peptide" evidence="11">
    <location>
        <begin position="1"/>
        <end position="22"/>
    </location>
</feature>
<gene>
    <name evidence="12" type="ORF">QC820_06510</name>
</gene>
<dbReference type="InterPro" id="IPR050298">
    <property type="entry name" value="Gram-neg_bact_OMP"/>
</dbReference>
<dbReference type="InterPro" id="IPR033900">
    <property type="entry name" value="Gram_neg_porin_domain"/>
</dbReference>
<evidence type="ECO:0000256" key="7">
    <source>
        <dbReference type="ARBA" id="ARBA00023065"/>
    </source>
</evidence>
<keyword evidence="9" id="KW-0472">Membrane</keyword>
<dbReference type="EMBL" id="JARWAL010000004">
    <property type="protein sequence ID" value="MDR5892464.1"/>
    <property type="molecule type" value="Genomic_DNA"/>
</dbReference>
<evidence type="ECO:0000256" key="9">
    <source>
        <dbReference type="ARBA" id="ARBA00023136"/>
    </source>
</evidence>
<dbReference type="PANTHER" id="PTHR34501">
    <property type="entry name" value="PROTEIN YDDL-RELATED"/>
    <property type="match status" value="1"/>
</dbReference>
<feature type="chain" id="PRO_5046314263" evidence="11">
    <location>
        <begin position="23"/>
        <end position="362"/>
    </location>
</feature>
<dbReference type="SUPFAM" id="SSF56935">
    <property type="entry name" value="Porins"/>
    <property type="match status" value="1"/>
</dbReference>
<keyword evidence="4" id="KW-1134">Transmembrane beta strand</keyword>
<evidence type="ECO:0000256" key="6">
    <source>
        <dbReference type="ARBA" id="ARBA00022729"/>
    </source>
</evidence>
<reference evidence="12 13" key="1">
    <citation type="submission" date="2023-04" db="EMBL/GenBank/DDBJ databases">
        <title>A long-awaited taxogenomic arrangement of the family Halomonadaceae.</title>
        <authorList>
            <person name="De La Haba R."/>
            <person name="Chuvochina M."/>
            <person name="Wittouck S."/>
            <person name="Arahal D.R."/>
            <person name="Sanchez-Porro C."/>
            <person name="Hugenholtz P."/>
            <person name="Ventosa A."/>
        </authorList>
    </citation>
    <scope>NUCLEOTIDE SEQUENCE [LARGE SCALE GENOMIC DNA]</scope>
    <source>
        <strain evidence="12 13">DSM 17332</strain>
    </source>
</reference>
<evidence type="ECO:0000313" key="13">
    <source>
        <dbReference type="Proteomes" id="UP001252270"/>
    </source>
</evidence>
<dbReference type="InterPro" id="IPR001702">
    <property type="entry name" value="Porin_Gram-ve"/>
</dbReference>
<keyword evidence="5" id="KW-0812">Transmembrane</keyword>
<keyword evidence="7" id="KW-0406">Ion transport</keyword>
<dbReference type="RefSeq" id="WP_309636246.1">
    <property type="nucleotide sequence ID" value="NZ_JARWAL010000004.1"/>
</dbReference>
<proteinExistence type="predicted"/>
<evidence type="ECO:0000256" key="5">
    <source>
        <dbReference type="ARBA" id="ARBA00022692"/>
    </source>
</evidence>
<keyword evidence="8" id="KW-0626">Porin</keyword>
<comment type="subunit">
    <text evidence="2">Homotrimer.</text>
</comment>
<keyword evidence="6 11" id="KW-0732">Signal</keyword>
<dbReference type="PANTHER" id="PTHR34501:SF9">
    <property type="entry name" value="MAJOR OUTER MEMBRANE PROTEIN P.IA"/>
    <property type="match status" value="1"/>
</dbReference>
<comment type="subcellular location">
    <subcellularLocation>
        <location evidence="1">Cell outer membrane</location>
        <topology evidence="1">Multi-pass membrane protein</topology>
    </subcellularLocation>
</comment>
<sequence length="362" mass="38992">MKKTLLATAIAGALGVSAAAQAATVYDQDGTRLDLYGRIALGVQGGGQDAPRLDENGEQIGQIKTSGSEFVDVLSRFGLRGSQQLSSDLTAFGNFELRPQLDEVNDDSPTVRNSYLGLRSNTFGTVQAGNFDNFYLDTVAAPFDVYINQGLELTGGGFQGRGDSLGYISPDLEGFQVYLMGKHYSGNGAVVGSEGSNSSTINTAGGAVYEVDALRLALGYTQDRESAGGSGENVYGGSASFEFVPGFSGRLAYEYQSEREDKIGVGMTYAINEWSFNLDYYRIESQGDLKAAQQDRGDSTSRNAWAAGAYYAVSSNFDLFAEVYEADQDTIVDRDSSLSDVGDNLRDVRDNVYWLVGARYHF</sequence>
<name>A0ABU1GKI0_9GAMM</name>
<evidence type="ECO:0000313" key="12">
    <source>
        <dbReference type="EMBL" id="MDR5892464.1"/>
    </source>
</evidence>